<evidence type="ECO:0008006" key="4">
    <source>
        <dbReference type="Google" id="ProtNLM"/>
    </source>
</evidence>
<reference evidence="2 3" key="1">
    <citation type="journal article" date="2019" name="Emerg. Microbes Infect.">
        <title>Comprehensive subspecies identification of 175 nontuberculous mycobacteria species based on 7547 genomic profiles.</title>
        <authorList>
            <person name="Matsumoto Y."/>
            <person name="Kinjo T."/>
            <person name="Motooka D."/>
            <person name="Nabeya D."/>
            <person name="Jung N."/>
            <person name="Uechi K."/>
            <person name="Horii T."/>
            <person name="Iida T."/>
            <person name="Fujita J."/>
            <person name="Nakamura S."/>
        </authorList>
    </citation>
    <scope>NUCLEOTIDE SEQUENCE [LARGE SCALE GENOMIC DNA]</scope>
    <source>
        <strain evidence="2 3">JCM 30726</strain>
    </source>
</reference>
<dbReference type="EMBL" id="BLLA01000001">
    <property type="protein sequence ID" value="GFG96212.1"/>
    <property type="molecule type" value="Genomic_DNA"/>
</dbReference>
<name>A0A7I9Z5R8_9MYCO</name>
<keyword evidence="1" id="KW-0472">Membrane</keyword>
<evidence type="ECO:0000313" key="2">
    <source>
        <dbReference type="EMBL" id="GFG96212.1"/>
    </source>
</evidence>
<comment type="caution">
    <text evidence="2">The sequence shown here is derived from an EMBL/GenBank/DDBJ whole genome shotgun (WGS) entry which is preliminary data.</text>
</comment>
<sequence>MHSDLLKLPLLRSAIAIIAALWLLGGAAEHAWHAAATVDAAQQSDSSSNGAPAVNGDHAQCDSGLSHSCLVATAVADVPRWDDAFLVYAGVAAVAVVGYCFVWARQARRGPPRGPATPVAGQDLLTRFCLARR</sequence>
<keyword evidence="1" id="KW-1133">Transmembrane helix</keyword>
<evidence type="ECO:0000256" key="1">
    <source>
        <dbReference type="SAM" id="Phobius"/>
    </source>
</evidence>
<dbReference type="Pfam" id="PF26327">
    <property type="entry name" value="LpqS"/>
    <property type="match status" value="1"/>
</dbReference>
<gene>
    <name evidence="2" type="ORF">MTIM_20910</name>
</gene>
<feature type="transmembrane region" description="Helical" evidence="1">
    <location>
        <begin position="85"/>
        <end position="104"/>
    </location>
</feature>
<dbReference type="Proteomes" id="UP000465301">
    <property type="component" value="Unassembled WGS sequence"/>
</dbReference>
<proteinExistence type="predicted"/>
<accession>A0A7I9Z5R8</accession>
<protein>
    <recommendedName>
        <fullName evidence="4">Lipoprotein LpqS</fullName>
    </recommendedName>
</protein>
<dbReference type="InterPro" id="IPR058714">
    <property type="entry name" value="LpqS"/>
</dbReference>
<keyword evidence="3" id="KW-1185">Reference proteome</keyword>
<dbReference type="AlphaFoldDB" id="A0A7I9Z5R8"/>
<organism evidence="2 3">
    <name type="scientific">Mycobacterium timonense</name>
    <dbReference type="NCBI Taxonomy" id="701043"/>
    <lineage>
        <taxon>Bacteria</taxon>
        <taxon>Bacillati</taxon>
        <taxon>Actinomycetota</taxon>
        <taxon>Actinomycetes</taxon>
        <taxon>Mycobacteriales</taxon>
        <taxon>Mycobacteriaceae</taxon>
        <taxon>Mycobacterium</taxon>
        <taxon>Mycobacterium avium complex (MAC)</taxon>
    </lineage>
</organism>
<keyword evidence="1" id="KW-0812">Transmembrane</keyword>
<evidence type="ECO:0000313" key="3">
    <source>
        <dbReference type="Proteomes" id="UP000465301"/>
    </source>
</evidence>